<dbReference type="InterPro" id="IPR036249">
    <property type="entry name" value="Thioredoxin-like_sf"/>
</dbReference>
<dbReference type="RefSeq" id="WP_123119842.1">
    <property type="nucleotide sequence ID" value="NZ_RJJR01000004.1"/>
</dbReference>
<protein>
    <submittedName>
        <fullName evidence="3">DsbA family protein</fullName>
    </submittedName>
</protein>
<evidence type="ECO:0000256" key="1">
    <source>
        <dbReference type="ARBA" id="ARBA00023284"/>
    </source>
</evidence>
<accession>A0A3M9NKX8</accession>
<dbReference type="Proteomes" id="UP000267223">
    <property type="component" value="Unassembled WGS sequence"/>
</dbReference>
<feature type="domain" description="DSBA-like thioredoxin" evidence="2">
    <location>
        <begin position="8"/>
        <end position="206"/>
    </location>
</feature>
<comment type="caution">
    <text evidence="3">The sequence shown here is derived from an EMBL/GenBank/DDBJ whole genome shotgun (WGS) entry which is preliminary data.</text>
</comment>
<dbReference type="Gene3D" id="1.10.472.60">
    <property type="entry name" value="putative protein disulfide isomerase domain"/>
    <property type="match status" value="1"/>
</dbReference>
<dbReference type="GO" id="GO:0016491">
    <property type="term" value="F:oxidoreductase activity"/>
    <property type="evidence" value="ECO:0007669"/>
    <property type="project" value="InterPro"/>
</dbReference>
<gene>
    <name evidence="3" type="ORF">EFY79_06285</name>
</gene>
<proteinExistence type="predicted"/>
<dbReference type="SUPFAM" id="SSF52833">
    <property type="entry name" value="Thioredoxin-like"/>
    <property type="match status" value="1"/>
</dbReference>
<name>A0A3M9NKX8_9BACT</name>
<dbReference type="InterPro" id="IPR001853">
    <property type="entry name" value="DSBA-like_thioredoxin_dom"/>
</dbReference>
<evidence type="ECO:0000313" key="3">
    <source>
        <dbReference type="EMBL" id="RNI37853.1"/>
    </source>
</evidence>
<evidence type="ECO:0000313" key="4">
    <source>
        <dbReference type="Proteomes" id="UP000267223"/>
    </source>
</evidence>
<keyword evidence="4" id="KW-1185">Reference proteome</keyword>
<organism evidence="3 4">
    <name type="scientific">Hanamia caeni</name>
    <dbReference type="NCBI Taxonomy" id="2294116"/>
    <lineage>
        <taxon>Bacteria</taxon>
        <taxon>Pseudomonadati</taxon>
        <taxon>Bacteroidota</taxon>
        <taxon>Chitinophagia</taxon>
        <taxon>Chitinophagales</taxon>
        <taxon>Chitinophagaceae</taxon>
        <taxon>Hanamia</taxon>
    </lineage>
</organism>
<dbReference type="EMBL" id="RJJR01000004">
    <property type="protein sequence ID" value="RNI37853.1"/>
    <property type="molecule type" value="Genomic_DNA"/>
</dbReference>
<dbReference type="OrthoDB" id="9813770at2"/>
<dbReference type="Gene3D" id="3.40.30.10">
    <property type="entry name" value="Glutaredoxin"/>
    <property type="match status" value="1"/>
</dbReference>
<dbReference type="PROSITE" id="PS00194">
    <property type="entry name" value="THIOREDOXIN_1"/>
    <property type="match status" value="1"/>
</dbReference>
<dbReference type="AlphaFoldDB" id="A0A3M9NKX8"/>
<dbReference type="InterPro" id="IPR017937">
    <property type="entry name" value="Thioredoxin_CS"/>
</dbReference>
<evidence type="ECO:0000259" key="2">
    <source>
        <dbReference type="Pfam" id="PF01323"/>
    </source>
</evidence>
<sequence length="221" mass="25934">MANLIYCYDAYCGWCYGFSQVMKKIYSEYKNKLDFEVLSGGMILPAQPVSISATAKYTEESYPRIEEIAGIKFGEDYLWHIRHPEISDWFPHSEKPAIALCIFKEYYPQLQVSFAADLQYALHFEGRDLTDDEAYRLLLDKYNIPEEEFYEKLYDEEYKEKAHYEFALCKQLNVTGFPAVFIQLTESKFYLVAQGFTDFETLHERIENVLNEPGNNYSHTA</sequence>
<dbReference type="Pfam" id="PF01323">
    <property type="entry name" value="DSBA"/>
    <property type="match status" value="1"/>
</dbReference>
<reference evidence="3 4" key="1">
    <citation type="submission" date="2018-11" db="EMBL/GenBank/DDBJ databases">
        <title>Draft genome sequence of Ferruginibacter sp. BO-59.</title>
        <authorList>
            <person name="Im W.T."/>
        </authorList>
    </citation>
    <scope>NUCLEOTIDE SEQUENCE [LARGE SCALE GENOMIC DNA]</scope>
    <source>
        <strain evidence="3 4">BO-59</strain>
    </source>
</reference>
<keyword evidence="1" id="KW-0676">Redox-active center</keyword>